<protein>
    <submittedName>
        <fullName evidence="1">Uncharacterized protein</fullName>
    </submittedName>
</protein>
<evidence type="ECO:0000313" key="2">
    <source>
        <dbReference type="Proteomes" id="UP000190774"/>
    </source>
</evidence>
<accession>A0A1T4WGS7</accession>
<proteinExistence type="predicted"/>
<gene>
    <name evidence="1" type="ORF">SAMN02745166_00191</name>
</gene>
<reference evidence="2" key="1">
    <citation type="submission" date="2017-02" db="EMBL/GenBank/DDBJ databases">
        <authorList>
            <person name="Varghese N."/>
            <person name="Submissions S."/>
        </authorList>
    </citation>
    <scope>NUCLEOTIDE SEQUENCE [LARGE SCALE GENOMIC DNA]</scope>
    <source>
        <strain evidence="2">ATCC 700200</strain>
    </source>
</reference>
<dbReference type="AlphaFoldDB" id="A0A1T4WGS7"/>
<dbReference type="EMBL" id="FUYE01000001">
    <property type="protein sequence ID" value="SKA76523.1"/>
    <property type="molecule type" value="Genomic_DNA"/>
</dbReference>
<dbReference type="STRING" id="48467.SAMN02745166_00191"/>
<dbReference type="Proteomes" id="UP000190774">
    <property type="component" value="Unassembled WGS sequence"/>
</dbReference>
<organism evidence="1 2">
    <name type="scientific">Prosthecobacter debontii</name>
    <dbReference type="NCBI Taxonomy" id="48467"/>
    <lineage>
        <taxon>Bacteria</taxon>
        <taxon>Pseudomonadati</taxon>
        <taxon>Verrucomicrobiota</taxon>
        <taxon>Verrucomicrobiia</taxon>
        <taxon>Verrucomicrobiales</taxon>
        <taxon>Verrucomicrobiaceae</taxon>
        <taxon>Prosthecobacter</taxon>
    </lineage>
</organism>
<keyword evidence="2" id="KW-1185">Reference proteome</keyword>
<name>A0A1T4WGS7_9BACT</name>
<evidence type="ECO:0000313" key="1">
    <source>
        <dbReference type="EMBL" id="SKA76523.1"/>
    </source>
</evidence>
<sequence>MKAAWLAPYTRVFFTAQNKVLCQTKNALHKPTSDGHDVTQALWEREHTQIMNLEDAINLCRRCHRLASFCFYNGNTFAAIARSLIQKPMCPKPKPQCYAV</sequence>